<dbReference type="InterPro" id="IPR016187">
    <property type="entry name" value="CTDL_fold"/>
</dbReference>
<accession>A0ABD0WGE7</accession>
<evidence type="ECO:0000313" key="5">
    <source>
        <dbReference type="Proteomes" id="UP001557470"/>
    </source>
</evidence>
<proteinExistence type="predicted"/>
<dbReference type="InterPro" id="IPR016186">
    <property type="entry name" value="C-type_lectin-like/link_sf"/>
</dbReference>
<comment type="caution">
    <text evidence="4">The sequence shown here is derived from an EMBL/GenBank/DDBJ whole genome shotgun (WGS) entry which is preliminary data.</text>
</comment>
<evidence type="ECO:0000256" key="1">
    <source>
        <dbReference type="ARBA" id="ARBA00023157"/>
    </source>
</evidence>
<keyword evidence="2" id="KW-1133">Transmembrane helix</keyword>
<keyword evidence="2" id="KW-0812">Transmembrane</keyword>
<keyword evidence="2" id="KW-0472">Membrane</keyword>
<dbReference type="PRINTS" id="PR01504">
    <property type="entry name" value="PNCREATITSAP"/>
</dbReference>
<dbReference type="Gene3D" id="3.10.100.10">
    <property type="entry name" value="Mannose-Binding Protein A, subunit A"/>
    <property type="match status" value="2"/>
</dbReference>
<keyword evidence="5" id="KW-1185">Reference proteome</keyword>
<dbReference type="PANTHER" id="PTHR22803">
    <property type="entry name" value="MANNOSE, PHOSPHOLIPASE, LECTIN RECEPTOR RELATED"/>
    <property type="match status" value="1"/>
</dbReference>
<dbReference type="InterPro" id="IPR050111">
    <property type="entry name" value="C-type_lectin/snaclec_domain"/>
</dbReference>
<dbReference type="InterPro" id="IPR001304">
    <property type="entry name" value="C-type_lectin-like"/>
</dbReference>
<dbReference type="PROSITE" id="PS50041">
    <property type="entry name" value="C_TYPE_LECTIN_2"/>
    <property type="match status" value="2"/>
</dbReference>
<dbReference type="PROSITE" id="PS00615">
    <property type="entry name" value="C_TYPE_LECTIN_1"/>
    <property type="match status" value="1"/>
</dbReference>
<keyword evidence="1" id="KW-1015">Disulfide bond</keyword>
<dbReference type="Proteomes" id="UP001557470">
    <property type="component" value="Unassembled WGS sequence"/>
</dbReference>
<dbReference type="SMART" id="SM00034">
    <property type="entry name" value="CLECT"/>
    <property type="match status" value="2"/>
</dbReference>
<evidence type="ECO:0000313" key="4">
    <source>
        <dbReference type="EMBL" id="KAL0970682.1"/>
    </source>
</evidence>
<sequence length="311" mass="35995">MTDQINSEEDQIWFVCQEGTITVAMVTVLLLLTAVFALGESSDPGKHKPCPKGWFEYQSHCYLIDKTARTWLDAEHHCIYLGEDVESEHHSKKFVGHLASVHSYEESQYLQALVQTVTFPLWVGGSAREGRWFWSDGSKFDYKNWAKGKPENYDPARKSCIQMNYGGKHKPCPKGWFEYQSHCYLIDKTARTWLDAEHHCIYLGEDVESEHHSKKFVGHLASVHSYEESQYLQALVQTVTFPLWVGGSAREGRWFWSDGSKFDYKNWAKGKPENYDPARKSCIQMNYGDKHRWNDETCSKVFPSVCALRRV</sequence>
<organism evidence="4 5">
    <name type="scientific">Umbra pygmaea</name>
    <name type="common">Eastern mudminnow</name>
    <dbReference type="NCBI Taxonomy" id="75934"/>
    <lineage>
        <taxon>Eukaryota</taxon>
        <taxon>Metazoa</taxon>
        <taxon>Chordata</taxon>
        <taxon>Craniata</taxon>
        <taxon>Vertebrata</taxon>
        <taxon>Euteleostomi</taxon>
        <taxon>Actinopterygii</taxon>
        <taxon>Neopterygii</taxon>
        <taxon>Teleostei</taxon>
        <taxon>Protacanthopterygii</taxon>
        <taxon>Esociformes</taxon>
        <taxon>Umbridae</taxon>
        <taxon>Umbra</taxon>
    </lineage>
</organism>
<dbReference type="Pfam" id="PF00059">
    <property type="entry name" value="Lectin_C"/>
    <property type="match status" value="2"/>
</dbReference>
<dbReference type="AlphaFoldDB" id="A0ABD0WGE7"/>
<name>A0ABD0WGE7_UMBPY</name>
<dbReference type="EMBL" id="JAGEUA010000007">
    <property type="protein sequence ID" value="KAL0970682.1"/>
    <property type="molecule type" value="Genomic_DNA"/>
</dbReference>
<evidence type="ECO:0000256" key="2">
    <source>
        <dbReference type="SAM" id="Phobius"/>
    </source>
</evidence>
<dbReference type="InterPro" id="IPR018378">
    <property type="entry name" value="C-type_lectin_CS"/>
</dbReference>
<protein>
    <recommendedName>
        <fullName evidence="3">C-type lectin domain-containing protein</fullName>
    </recommendedName>
</protein>
<feature type="domain" description="C-type lectin" evidence="3">
    <location>
        <begin position="179"/>
        <end position="307"/>
    </location>
</feature>
<feature type="transmembrane region" description="Helical" evidence="2">
    <location>
        <begin position="12"/>
        <end position="38"/>
    </location>
</feature>
<gene>
    <name evidence="4" type="ORF">UPYG_G00245650</name>
</gene>
<evidence type="ECO:0000259" key="3">
    <source>
        <dbReference type="PROSITE" id="PS50041"/>
    </source>
</evidence>
<feature type="domain" description="C-type lectin" evidence="3">
    <location>
        <begin position="57"/>
        <end position="176"/>
    </location>
</feature>
<dbReference type="SUPFAM" id="SSF56436">
    <property type="entry name" value="C-type lectin-like"/>
    <property type="match status" value="2"/>
</dbReference>
<reference evidence="4 5" key="1">
    <citation type="submission" date="2024-06" db="EMBL/GenBank/DDBJ databases">
        <authorList>
            <person name="Pan Q."/>
            <person name="Wen M."/>
            <person name="Jouanno E."/>
            <person name="Zahm M."/>
            <person name="Klopp C."/>
            <person name="Cabau C."/>
            <person name="Louis A."/>
            <person name="Berthelot C."/>
            <person name="Parey E."/>
            <person name="Roest Crollius H."/>
            <person name="Montfort J."/>
            <person name="Robinson-Rechavi M."/>
            <person name="Bouchez O."/>
            <person name="Lampietro C."/>
            <person name="Lopez Roques C."/>
            <person name="Donnadieu C."/>
            <person name="Postlethwait J."/>
            <person name="Bobe J."/>
            <person name="Verreycken H."/>
            <person name="Guiguen Y."/>
        </authorList>
    </citation>
    <scope>NUCLEOTIDE SEQUENCE [LARGE SCALE GENOMIC DNA]</scope>
    <source>
        <strain evidence="4">Up_M1</strain>
        <tissue evidence="4">Testis</tissue>
    </source>
</reference>